<feature type="domain" description="Ribose-phosphate pyrophosphokinase N-terminal" evidence="3">
    <location>
        <begin position="4"/>
        <end position="115"/>
    </location>
</feature>
<dbReference type="SMART" id="SM01400">
    <property type="entry name" value="Pribosyltran_N"/>
    <property type="match status" value="1"/>
</dbReference>
<dbReference type="FunFam" id="3.40.50.2020:FF:000014">
    <property type="entry name" value="Ribose-phosphate pyrophosphokinase 1"/>
    <property type="match status" value="1"/>
</dbReference>
<keyword evidence="1" id="KW-0545">Nucleotide biosynthesis</keyword>
<evidence type="ECO:0000256" key="1">
    <source>
        <dbReference type="ARBA" id="ARBA00022727"/>
    </source>
</evidence>
<gene>
    <name evidence="4" type="ORF">MNBD_ALPHA01-854</name>
</gene>
<dbReference type="GO" id="GO:0002189">
    <property type="term" value="C:ribose phosphate diphosphokinase complex"/>
    <property type="evidence" value="ECO:0007669"/>
    <property type="project" value="TreeGrafter"/>
</dbReference>
<dbReference type="NCBIfam" id="NF005537">
    <property type="entry name" value="PRK07199.1"/>
    <property type="match status" value="1"/>
</dbReference>
<dbReference type="GO" id="GO:0005737">
    <property type="term" value="C:cytoplasm"/>
    <property type="evidence" value="ECO:0007669"/>
    <property type="project" value="TreeGrafter"/>
</dbReference>
<dbReference type="PANTHER" id="PTHR10210">
    <property type="entry name" value="RIBOSE-PHOSPHATE DIPHOSPHOKINASE FAMILY MEMBER"/>
    <property type="match status" value="1"/>
</dbReference>
<dbReference type="GO" id="GO:0006164">
    <property type="term" value="P:purine nucleotide biosynthetic process"/>
    <property type="evidence" value="ECO:0007669"/>
    <property type="project" value="TreeGrafter"/>
</dbReference>
<dbReference type="Gene3D" id="3.40.50.2020">
    <property type="match status" value="2"/>
</dbReference>
<dbReference type="InterPro" id="IPR029057">
    <property type="entry name" value="PRTase-like"/>
</dbReference>
<dbReference type="GO" id="GO:0016301">
    <property type="term" value="F:kinase activity"/>
    <property type="evidence" value="ECO:0007669"/>
    <property type="project" value="UniProtKB-KW"/>
</dbReference>
<dbReference type="GO" id="GO:0000287">
    <property type="term" value="F:magnesium ion binding"/>
    <property type="evidence" value="ECO:0007669"/>
    <property type="project" value="InterPro"/>
</dbReference>
<sequence length="293" mass="32390">MSVVFSFPGFETIADNIAAKLNFRRGDVTVRHFPDSESYVRLETPVAGQDVIIVCGLEHPDHKIMALMFFSHVAREMGATSVGLVAPYLGYMRQDKRFHDGEAITSDIFAAFLSQIVDWLVTIDPHLHRHERLDEIYSIPNRVIHASGLIAAWIRDNINGPVLIGPDMESEQWVSQVAKDAEAPFIILRKIRHGDRDVEISVPDVKAYKDHTPVLVDDIISTAHTMIETVGHLKAAGMKPPVCIGVHGVFAARAYENLQAAGVENIITSNSITHPSNGINIEDIITDAVAEMK</sequence>
<name>A0A3B0SHZ6_9ZZZZ</name>
<dbReference type="AlphaFoldDB" id="A0A3B0SHZ6"/>
<reference evidence="4" key="1">
    <citation type="submission" date="2018-06" db="EMBL/GenBank/DDBJ databases">
        <authorList>
            <person name="Zhirakovskaya E."/>
        </authorList>
    </citation>
    <scope>NUCLEOTIDE SEQUENCE</scope>
</reference>
<evidence type="ECO:0000259" key="3">
    <source>
        <dbReference type="Pfam" id="PF13793"/>
    </source>
</evidence>
<organism evidence="4">
    <name type="scientific">hydrothermal vent metagenome</name>
    <dbReference type="NCBI Taxonomy" id="652676"/>
    <lineage>
        <taxon>unclassified sequences</taxon>
        <taxon>metagenomes</taxon>
        <taxon>ecological metagenomes</taxon>
    </lineage>
</organism>
<dbReference type="GO" id="GO:0006015">
    <property type="term" value="P:5-phosphoribose 1-diphosphate biosynthetic process"/>
    <property type="evidence" value="ECO:0007669"/>
    <property type="project" value="TreeGrafter"/>
</dbReference>
<evidence type="ECO:0000259" key="2">
    <source>
        <dbReference type="Pfam" id="PF00156"/>
    </source>
</evidence>
<dbReference type="SUPFAM" id="SSF53271">
    <property type="entry name" value="PRTase-like"/>
    <property type="match status" value="2"/>
</dbReference>
<dbReference type="InterPro" id="IPR029099">
    <property type="entry name" value="Pribosyltran_N"/>
</dbReference>
<keyword evidence="4" id="KW-0808">Transferase</keyword>
<dbReference type="CDD" id="cd06223">
    <property type="entry name" value="PRTases_typeI"/>
    <property type="match status" value="1"/>
</dbReference>
<dbReference type="InterPro" id="IPR005946">
    <property type="entry name" value="Rib-P_diPkinase"/>
</dbReference>
<keyword evidence="4" id="KW-0418">Kinase</keyword>
<evidence type="ECO:0000313" key="4">
    <source>
        <dbReference type="EMBL" id="VAW00547.1"/>
    </source>
</evidence>
<accession>A0A3B0SHZ6</accession>
<proteinExistence type="predicted"/>
<dbReference type="NCBIfam" id="TIGR01251">
    <property type="entry name" value="ribP_PPkin"/>
    <property type="match status" value="1"/>
</dbReference>
<dbReference type="EMBL" id="UOEJ01000135">
    <property type="protein sequence ID" value="VAW00547.1"/>
    <property type="molecule type" value="Genomic_DNA"/>
</dbReference>
<dbReference type="PANTHER" id="PTHR10210:SF41">
    <property type="entry name" value="RIBOSE-PHOSPHATE PYROPHOSPHOKINASE 1, CHLOROPLASTIC"/>
    <property type="match status" value="1"/>
</dbReference>
<dbReference type="InterPro" id="IPR000836">
    <property type="entry name" value="PRTase_dom"/>
</dbReference>
<dbReference type="GO" id="GO:0004749">
    <property type="term" value="F:ribose phosphate diphosphokinase activity"/>
    <property type="evidence" value="ECO:0007669"/>
    <property type="project" value="TreeGrafter"/>
</dbReference>
<dbReference type="Pfam" id="PF13793">
    <property type="entry name" value="Pribosyltran_N"/>
    <property type="match status" value="1"/>
</dbReference>
<dbReference type="Pfam" id="PF00156">
    <property type="entry name" value="Pribosyltran"/>
    <property type="match status" value="1"/>
</dbReference>
<feature type="domain" description="Phosphoribosyltransferase" evidence="2">
    <location>
        <begin position="134"/>
        <end position="266"/>
    </location>
</feature>
<protein>
    <submittedName>
        <fullName evidence="4">Ribose-phosphate pyrophosphokinase, possible alternative form 2</fullName>
    </submittedName>
</protein>